<dbReference type="EC" id="3.2.1.23" evidence="3 6"/>
<dbReference type="Pfam" id="PF02449">
    <property type="entry name" value="Glyco_hydro_42"/>
    <property type="match status" value="1"/>
</dbReference>
<proteinExistence type="inferred from homology"/>
<evidence type="ECO:0000313" key="9">
    <source>
        <dbReference type="EMBL" id="NLP83293.1"/>
    </source>
</evidence>
<comment type="caution">
    <text evidence="9">The sequence shown here is derived from an EMBL/GenBank/DDBJ whole genome shotgun (WGS) entry which is preliminary data.</text>
</comment>
<dbReference type="SUPFAM" id="SSF51445">
    <property type="entry name" value="(Trans)glycosidases"/>
    <property type="match status" value="1"/>
</dbReference>
<evidence type="ECO:0000256" key="4">
    <source>
        <dbReference type="ARBA" id="ARBA00022801"/>
    </source>
</evidence>
<dbReference type="PANTHER" id="PTHR36447:SF1">
    <property type="entry name" value="BETA-GALACTOSIDASE GANA"/>
    <property type="match status" value="1"/>
</dbReference>
<evidence type="ECO:0000256" key="5">
    <source>
        <dbReference type="ARBA" id="ARBA00023295"/>
    </source>
</evidence>
<name>A0ABX1K8E5_9MICO</name>
<evidence type="ECO:0000313" key="10">
    <source>
        <dbReference type="Proteomes" id="UP001429745"/>
    </source>
</evidence>
<organism evidence="9 10">
    <name type="scientific">Microbacterium salsuginis</name>
    <dbReference type="NCBI Taxonomy" id="2722803"/>
    <lineage>
        <taxon>Bacteria</taxon>
        <taxon>Bacillati</taxon>
        <taxon>Actinomycetota</taxon>
        <taxon>Actinomycetes</taxon>
        <taxon>Micrococcales</taxon>
        <taxon>Microbacteriaceae</taxon>
        <taxon>Microbacterium</taxon>
    </lineage>
</organism>
<feature type="domain" description="Beta-galactosidase trimerisation" evidence="8">
    <location>
        <begin position="386"/>
        <end position="510"/>
    </location>
</feature>
<reference evidence="9 10" key="1">
    <citation type="submission" date="2020-04" db="EMBL/GenBank/DDBJ databases">
        <title>CFH 90308 Microbacterium sp.</title>
        <authorList>
            <person name="Nie G."/>
            <person name="Ming H."/>
            <person name="Xia T."/>
        </authorList>
    </citation>
    <scope>NUCLEOTIDE SEQUENCE [LARGE SCALE GENOMIC DNA]</scope>
    <source>
        <strain evidence="9 10">CFH 90308</strain>
    </source>
</reference>
<accession>A0ABX1K8E5</accession>
<evidence type="ECO:0000259" key="7">
    <source>
        <dbReference type="Pfam" id="PF02449"/>
    </source>
</evidence>
<evidence type="ECO:0000256" key="1">
    <source>
        <dbReference type="ARBA" id="ARBA00001412"/>
    </source>
</evidence>
<dbReference type="InterPro" id="IPR029062">
    <property type="entry name" value="Class_I_gatase-like"/>
</dbReference>
<keyword evidence="10" id="KW-1185">Reference proteome</keyword>
<comment type="catalytic activity">
    <reaction evidence="1 6">
        <text>Hydrolysis of terminal non-reducing beta-D-galactose residues in beta-D-galactosides.</text>
        <dbReference type="EC" id="3.2.1.23"/>
    </reaction>
</comment>
<dbReference type="Gene3D" id="3.20.20.80">
    <property type="entry name" value="Glycosidases"/>
    <property type="match status" value="1"/>
</dbReference>
<keyword evidence="5 6" id="KW-0326">Glycosidase</keyword>
<dbReference type="Pfam" id="PF08532">
    <property type="entry name" value="Glyco_hydro_42M"/>
    <property type="match status" value="2"/>
</dbReference>
<keyword evidence="4 6" id="KW-0378">Hydrolase</keyword>
<dbReference type="Proteomes" id="UP001429745">
    <property type="component" value="Unassembled WGS sequence"/>
</dbReference>
<dbReference type="InterPro" id="IPR003476">
    <property type="entry name" value="Glyco_hydro_42"/>
</dbReference>
<dbReference type="InterPro" id="IPR013738">
    <property type="entry name" value="Beta_galactosidase_Trimer"/>
</dbReference>
<comment type="similarity">
    <text evidence="2 6">Belongs to the glycosyl hydrolase 42 family.</text>
</comment>
<gene>
    <name evidence="9" type="ORF">HF576_05500</name>
</gene>
<feature type="domain" description="Beta-galactosidase trimerisation" evidence="8">
    <location>
        <begin position="552"/>
        <end position="609"/>
    </location>
</feature>
<dbReference type="CDD" id="cd03143">
    <property type="entry name" value="A4_beta-galactosidase_middle_domain"/>
    <property type="match status" value="1"/>
</dbReference>
<dbReference type="InterPro" id="IPR013529">
    <property type="entry name" value="Glyco_hydro_42_N"/>
</dbReference>
<sequence>MLYGADYNPDQWPEDVWDEDVRLMQEAGVNIVSLGIFAWSRIQPAEDVWDFAWLDTVIGKLHAGGIGVNLATATASPPPWVSANYPETLPADESGASYWPGSRQHFAPSSPTYRRLAGELVRRLAERYAHHPAVIMWHVGNEFGCHLPMDFSDAARDAYRVWLRDRYATIDALNEAWGTSFWSQRYGSFDEIFPPRLAPYSHNPSSMLDFRRFTSDMLLECFLMERSILHEAGATQPITTNFMGPFKPADYRRWAPFMDVIADDCYPDPSNPHRVRDAAFQRDLVRSLKPGVPWLLWEQATDAVNWRPSNPGKRPGALMAETAQSIARGADGIMFFQWRQSRAGSEKFHSAMLPHAGTETRVWNAVTELGARLAALPELPAPGRDARVALVFDWEAWWAVEERDHPTEVDYLALVLEWYGGFHARNIQVDIVGPEEVDAGYDLAVAPALYLLRDEGAAALTRFVSAGGTLLAGPITDIVDEHDQFRGGGFLTQLGPVLGLRFEDFGALGGASTGGTGVGAQHARDSAAGGAGIDGTGINGTGINGTGIDGTVSFRIGDAVHRGRLVAERVHAAGAEVVAVFDDGLTAGSPALTRHRHGAGEAWYIATQPLSNGPSDGGPVAGGLDAVVAAVVAASGVRPVVADLPAGVEAARRGDLVTLINHGEQDAIIMIEGTDAETGAAVSGRVLAPQQVAFVLAPVAAEAPASSAAPAALAPAPLH</sequence>
<dbReference type="PIRSF" id="PIRSF001084">
    <property type="entry name" value="B-galactosidase"/>
    <property type="match status" value="1"/>
</dbReference>
<feature type="domain" description="Glycoside hydrolase family 42 N-terminal" evidence="7">
    <location>
        <begin position="6"/>
        <end position="375"/>
    </location>
</feature>
<evidence type="ECO:0000256" key="2">
    <source>
        <dbReference type="ARBA" id="ARBA00005940"/>
    </source>
</evidence>
<evidence type="ECO:0000256" key="3">
    <source>
        <dbReference type="ARBA" id="ARBA00012756"/>
    </source>
</evidence>
<dbReference type="PANTHER" id="PTHR36447">
    <property type="entry name" value="BETA-GALACTOSIDASE GANA"/>
    <property type="match status" value="1"/>
</dbReference>
<protein>
    <recommendedName>
        <fullName evidence="3 6">Beta-galactosidase</fullName>
        <shortName evidence="6">Beta-gal</shortName>
        <ecNumber evidence="3 6">3.2.1.23</ecNumber>
    </recommendedName>
</protein>
<dbReference type="RefSeq" id="WP_168911720.1">
    <property type="nucleotide sequence ID" value="NZ_JABACI010000001.1"/>
</dbReference>
<dbReference type="Gene3D" id="3.40.50.880">
    <property type="match status" value="1"/>
</dbReference>
<dbReference type="SUPFAM" id="SSF52317">
    <property type="entry name" value="Class I glutamine amidotransferase-like"/>
    <property type="match status" value="1"/>
</dbReference>
<dbReference type="EMBL" id="JABACI010000001">
    <property type="protein sequence ID" value="NLP83293.1"/>
    <property type="molecule type" value="Genomic_DNA"/>
</dbReference>
<dbReference type="InterPro" id="IPR017853">
    <property type="entry name" value="GH"/>
</dbReference>
<evidence type="ECO:0000259" key="8">
    <source>
        <dbReference type="Pfam" id="PF08532"/>
    </source>
</evidence>
<evidence type="ECO:0000256" key="6">
    <source>
        <dbReference type="PIRNR" id="PIRNR001084"/>
    </source>
</evidence>